<dbReference type="AlphaFoldDB" id="A0A5F8GW53"/>
<keyword evidence="2" id="KW-1185">Reference proteome</keyword>
<reference evidence="1" key="2">
    <citation type="submission" date="2025-08" db="UniProtKB">
        <authorList>
            <consortium name="Ensembl"/>
        </authorList>
    </citation>
    <scope>IDENTIFICATION</scope>
</reference>
<protein>
    <submittedName>
        <fullName evidence="1">Uncharacterized protein</fullName>
    </submittedName>
</protein>
<reference evidence="1 2" key="1">
    <citation type="journal article" date="2007" name="Nature">
        <title>Genome of the marsupial Monodelphis domestica reveals innovation in non-coding sequences.</title>
        <authorList>
            <person name="Mikkelsen T.S."/>
            <person name="Wakefield M.J."/>
            <person name="Aken B."/>
            <person name="Amemiya C.T."/>
            <person name="Chang J.L."/>
            <person name="Duke S."/>
            <person name="Garber M."/>
            <person name="Gentles A.J."/>
            <person name="Goodstadt L."/>
            <person name="Heger A."/>
            <person name="Jurka J."/>
            <person name="Kamal M."/>
            <person name="Mauceli E."/>
            <person name="Searle S.M."/>
            <person name="Sharpe T."/>
            <person name="Baker M.L."/>
            <person name="Batzer M.A."/>
            <person name="Benos P.V."/>
            <person name="Belov K."/>
            <person name="Clamp M."/>
            <person name="Cook A."/>
            <person name="Cuff J."/>
            <person name="Das R."/>
            <person name="Davidow L."/>
            <person name="Deakin J.E."/>
            <person name="Fazzari M.J."/>
            <person name="Glass J.L."/>
            <person name="Grabherr M."/>
            <person name="Greally J.M."/>
            <person name="Gu W."/>
            <person name="Hore T.A."/>
            <person name="Huttley G.A."/>
            <person name="Kleber M."/>
            <person name="Jirtle R.L."/>
            <person name="Koina E."/>
            <person name="Lee J.T."/>
            <person name="Mahony S."/>
            <person name="Marra M.A."/>
            <person name="Miller R.D."/>
            <person name="Nicholls R.D."/>
            <person name="Oda M."/>
            <person name="Papenfuss A.T."/>
            <person name="Parra Z.E."/>
            <person name="Pollock D.D."/>
            <person name="Ray D.A."/>
            <person name="Schein J.E."/>
            <person name="Speed T.P."/>
            <person name="Thompson K."/>
            <person name="VandeBerg J.L."/>
            <person name="Wade C.M."/>
            <person name="Walker J.A."/>
            <person name="Waters P.D."/>
            <person name="Webber C."/>
            <person name="Weidman J.R."/>
            <person name="Xie X."/>
            <person name="Zody M.C."/>
            <person name="Baldwin J."/>
            <person name="Abdouelleil A."/>
            <person name="Abdulkadir J."/>
            <person name="Abebe A."/>
            <person name="Abera B."/>
            <person name="Abreu J."/>
            <person name="Acer S.C."/>
            <person name="Aftuck L."/>
            <person name="Alexander A."/>
            <person name="An P."/>
            <person name="Anderson E."/>
            <person name="Anderson S."/>
            <person name="Arachi H."/>
            <person name="Azer M."/>
            <person name="Bachantsang P."/>
            <person name="Barry A."/>
            <person name="Bayul T."/>
            <person name="Berlin A."/>
            <person name="Bessette D."/>
            <person name="Bloom T."/>
            <person name="Bloom T."/>
            <person name="Boguslavskiy L."/>
            <person name="Bonnet C."/>
            <person name="Boukhgalter B."/>
            <person name="Bourzgui I."/>
            <person name="Brown A."/>
            <person name="Cahill P."/>
            <person name="Channer S."/>
            <person name="Cheshatsang Y."/>
            <person name="Chuda L."/>
            <person name="Citroen M."/>
            <person name="Collymore A."/>
            <person name="Cooke P."/>
            <person name="Costello M."/>
            <person name="D'Aco K."/>
            <person name="Daza R."/>
            <person name="De Haan G."/>
            <person name="DeGray S."/>
            <person name="DeMaso C."/>
            <person name="Dhargay N."/>
            <person name="Dooley K."/>
            <person name="Dooley E."/>
            <person name="Doricent M."/>
            <person name="Dorje P."/>
            <person name="Dorjee K."/>
            <person name="Dupes A."/>
            <person name="Elong R."/>
            <person name="Falk J."/>
            <person name="Farina A."/>
            <person name="Faro S."/>
            <person name="Ferguson D."/>
            <person name="Fisher S."/>
            <person name="Foley C.D."/>
            <person name="Franke A."/>
            <person name="Friedrich D."/>
            <person name="Gadbois L."/>
            <person name="Gearin G."/>
            <person name="Gearin C.R."/>
            <person name="Giannoukos G."/>
            <person name="Goode T."/>
            <person name="Graham J."/>
            <person name="Grandbois E."/>
            <person name="Grewal S."/>
            <person name="Gyaltsen K."/>
            <person name="Hafez N."/>
            <person name="Hagos B."/>
            <person name="Hall J."/>
            <person name="Henson C."/>
            <person name="Hollinger A."/>
            <person name="Honan T."/>
            <person name="Huard M.D."/>
            <person name="Hughes L."/>
            <person name="Hurhula B."/>
            <person name="Husby M.E."/>
            <person name="Kamat A."/>
            <person name="Kanga B."/>
            <person name="Kashin S."/>
            <person name="Khazanovich D."/>
            <person name="Kisner P."/>
            <person name="Lance K."/>
            <person name="Lara M."/>
            <person name="Lee W."/>
            <person name="Lennon N."/>
            <person name="Letendre F."/>
            <person name="LeVine R."/>
            <person name="Lipovsky A."/>
            <person name="Liu X."/>
            <person name="Liu J."/>
            <person name="Liu S."/>
            <person name="Lokyitsang T."/>
            <person name="Lokyitsang Y."/>
            <person name="Lubonja R."/>
            <person name="Lui A."/>
            <person name="MacDonald P."/>
            <person name="Magnisalis V."/>
            <person name="Maru K."/>
            <person name="Matthews C."/>
            <person name="McCusker W."/>
            <person name="McDonough S."/>
            <person name="Mehta T."/>
            <person name="Meldrim J."/>
            <person name="Meneus L."/>
            <person name="Mihai O."/>
            <person name="Mihalev A."/>
            <person name="Mihova T."/>
            <person name="Mittelman R."/>
            <person name="Mlenga V."/>
            <person name="Montmayeur A."/>
            <person name="Mulrain L."/>
            <person name="Navidi A."/>
            <person name="Naylor J."/>
            <person name="Negash T."/>
            <person name="Nguyen T."/>
            <person name="Nguyen N."/>
            <person name="Nicol R."/>
            <person name="Norbu C."/>
            <person name="Norbu N."/>
            <person name="Novod N."/>
            <person name="O'Neill B."/>
            <person name="Osman S."/>
            <person name="Markiewicz E."/>
            <person name="Oyono O.L."/>
            <person name="Patti C."/>
            <person name="Phunkhang P."/>
            <person name="Pierre F."/>
            <person name="Priest M."/>
            <person name="Raghuraman S."/>
            <person name="Rege F."/>
            <person name="Reyes R."/>
            <person name="Rise C."/>
            <person name="Rogov P."/>
            <person name="Ross K."/>
            <person name="Ryan E."/>
            <person name="Settipalli S."/>
            <person name="Shea T."/>
            <person name="Sherpa N."/>
            <person name="Shi L."/>
            <person name="Shih D."/>
            <person name="Sparrow T."/>
            <person name="Spaulding J."/>
            <person name="Stalker J."/>
            <person name="Stange-Thomann N."/>
            <person name="Stavropoulos S."/>
            <person name="Stone C."/>
            <person name="Strader C."/>
            <person name="Tesfaye S."/>
            <person name="Thomson T."/>
            <person name="Thoulutsang Y."/>
            <person name="Thoulutsang D."/>
            <person name="Topham K."/>
            <person name="Topping I."/>
            <person name="Tsamla T."/>
            <person name="Vassiliev H."/>
            <person name="Vo A."/>
            <person name="Wangchuk T."/>
            <person name="Wangdi T."/>
            <person name="Weiand M."/>
            <person name="Wilkinson J."/>
            <person name="Wilson A."/>
            <person name="Yadav S."/>
            <person name="Young G."/>
            <person name="Yu Q."/>
            <person name="Zembek L."/>
            <person name="Zhong D."/>
            <person name="Zimmer A."/>
            <person name="Zwirko Z."/>
            <person name="Jaffe D.B."/>
            <person name="Alvarez P."/>
            <person name="Brockman W."/>
            <person name="Butler J."/>
            <person name="Chin C."/>
            <person name="Gnerre S."/>
            <person name="MacCallum I."/>
            <person name="Graves J.A."/>
            <person name="Ponting C.P."/>
            <person name="Breen M."/>
            <person name="Samollow P.B."/>
            <person name="Lander E.S."/>
            <person name="Lindblad-Toh K."/>
        </authorList>
    </citation>
    <scope>NUCLEOTIDE SEQUENCE [LARGE SCALE GENOMIC DNA]</scope>
</reference>
<dbReference type="STRING" id="13616.ENSMODP00000051883"/>
<accession>A0A5F8GW53</accession>
<sequence length="73" mass="8004">MPKAKSVTRGKRQERLEQNSAGGVMFNIGLGQHILKNPLIVNSIIDKAALKPTDVVLESPSLTPDADFFQMQI</sequence>
<evidence type="ECO:0000313" key="2">
    <source>
        <dbReference type="Proteomes" id="UP000002280"/>
    </source>
</evidence>
<dbReference type="Pfam" id="PF00398">
    <property type="entry name" value="RrnaAD"/>
    <property type="match status" value="1"/>
</dbReference>
<proteinExistence type="predicted"/>
<dbReference type="InterPro" id="IPR001737">
    <property type="entry name" value="KsgA/Erm"/>
</dbReference>
<organism evidence="1 2">
    <name type="scientific">Monodelphis domestica</name>
    <name type="common">Gray short-tailed opossum</name>
    <dbReference type="NCBI Taxonomy" id="13616"/>
    <lineage>
        <taxon>Eukaryota</taxon>
        <taxon>Metazoa</taxon>
        <taxon>Chordata</taxon>
        <taxon>Craniata</taxon>
        <taxon>Vertebrata</taxon>
        <taxon>Euteleostomi</taxon>
        <taxon>Mammalia</taxon>
        <taxon>Metatheria</taxon>
        <taxon>Didelphimorphia</taxon>
        <taxon>Didelphidae</taxon>
        <taxon>Monodelphis</taxon>
    </lineage>
</organism>
<dbReference type="Proteomes" id="UP000002280">
    <property type="component" value="Chromosome 3"/>
</dbReference>
<dbReference type="InParanoid" id="A0A5F8GW53"/>
<dbReference type="Ensembl" id="ENSMODT00000088862.1">
    <property type="protein sequence ID" value="ENSMODP00000051883.1"/>
    <property type="gene ID" value="ENSMODG00000037817.1"/>
</dbReference>
<reference evidence="1" key="3">
    <citation type="submission" date="2025-09" db="UniProtKB">
        <authorList>
            <consortium name="Ensembl"/>
        </authorList>
    </citation>
    <scope>IDENTIFICATION</scope>
</reference>
<evidence type="ECO:0000313" key="1">
    <source>
        <dbReference type="Ensembl" id="ENSMODP00000051883.1"/>
    </source>
</evidence>
<name>A0A5F8GW53_MONDO</name>